<proteinExistence type="predicted"/>
<dbReference type="NCBIfam" id="TIGR04183">
    <property type="entry name" value="Por_Secre_tail"/>
    <property type="match status" value="1"/>
</dbReference>
<reference evidence="3 4" key="1">
    <citation type="submission" date="2023-07" db="EMBL/GenBank/DDBJ databases">
        <authorList>
            <person name="Lian W.-H."/>
        </authorList>
    </citation>
    <scope>NUCLEOTIDE SEQUENCE [LARGE SCALE GENOMIC DNA]</scope>
    <source>
        <strain evidence="3 4">SYSU DXS3180</strain>
    </source>
</reference>
<dbReference type="InterPro" id="IPR026444">
    <property type="entry name" value="Secre_tail"/>
</dbReference>
<sequence length="1032" mass="106640">MRNTFTHGDGIALPLKKQKVYELPVFIFILFFLFFLQLTTNLHAQEVMAGLTSNGGPAGRGTAFTIKTNGTSFGIISGFADWGKTPNGDLLKGNDGNFYGMTSTGGTFSGGTIFRMTPVGEITILRQLNPAQDGSSPNGELIKGTDGFLYGVTSAGGTNSYGTIFKISTDGSVFTVLRHFAYATDGANPKGHLVQAKDGNFYGLTYGGGANGYGTIFKITPAGAFTLLRSLNKTTDGGNSYGSLTEGKDGNLYGLTYWGGTYNYGTIFKIAPSGASFAVVRHLNSATDGGYPQSDLIVGSDGNFYGNCYGGGTYGNGTIFKLTTAGVYTVLRHLASSKDGGVPYGNLMQNTDGFLYGLNRTGGLNTAGTVYKISTTGTYTVLHSFVATTEGTTANGGLARGDDGNLYGMTSTAGPGLFGTAFKVTTAGALTVLASFWGAATGNAPLETMVKGKDSAYYGTNSTGGAYNYGAIFKICGGKTTTLFSFNRNVNGGLPKGSLIQATDGNFYGMASEGGTSGHGTIFKITPTGSYTVIRHLNSPTDGGYPQGSLVQLPDGNLYGMTNSGGTNGGGTIFKITTTGTFTVLRHLKSADDGANPEGNLVKGADGALYGMTLNNPKIFKITTSGTFTILRALVSTTDGAAPAGSLVLHSDGNFYGTTSSGGTYSGGTIFKISATGTFKTLKHLNNATDGRFPKGTLLIGTDNNLYGMTSSGGTYGAGTLFKITTAGTYTILRHFNMVTDGGAPTGGLIPAPINNLVANAQSITTAEDKAKAVTLTGSGGSPLTFNIAANPARGKISGTGANRTYTPNANYAGADQFSFTVSVGCLTSPAAIVSVTVTPVPDTPVLAAIGAKSVVVNTTLTFTAKGTDPDAGQILTYSLIGAPSGATINSTTGAFSWKPAAIGNFTFKVRVTDNGSPALYDEETITVTVKAAAVTAMRAISEEQLQPEETEIKAVVFPNPATSLINLKINTAMEDIVVSVVDMKGVVLSKTKYNADGKNNIQLDVSGLKSGNYFIQVQSKKVTKAIQFTKG</sequence>
<dbReference type="InterPro" id="IPR015919">
    <property type="entry name" value="Cadherin-like_sf"/>
</dbReference>
<protein>
    <submittedName>
        <fullName evidence="3">Ig-like domain-containing protein</fullName>
    </submittedName>
</protein>
<name>A0ABV3ZB13_9BACT</name>
<dbReference type="Proteomes" id="UP001560573">
    <property type="component" value="Unassembled WGS sequence"/>
</dbReference>
<feature type="transmembrane region" description="Helical" evidence="1">
    <location>
        <begin position="20"/>
        <end position="38"/>
    </location>
</feature>
<dbReference type="RefSeq" id="WP_369328461.1">
    <property type="nucleotide sequence ID" value="NZ_JAULBC010000002.1"/>
</dbReference>
<keyword evidence="4" id="KW-1185">Reference proteome</keyword>
<evidence type="ECO:0000313" key="3">
    <source>
        <dbReference type="EMBL" id="MEX6687057.1"/>
    </source>
</evidence>
<dbReference type="EMBL" id="JAULBC010000002">
    <property type="protein sequence ID" value="MEX6687057.1"/>
    <property type="molecule type" value="Genomic_DNA"/>
</dbReference>
<dbReference type="InterPro" id="IPR013783">
    <property type="entry name" value="Ig-like_fold"/>
</dbReference>
<dbReference type="InterPro" id="IPR022519">
    <property type="entry name" value="Gloeo/Verruco_rpt"/>
</dbReference>
<accession>A0ABV3ZB13</accession>
<dbReference type="Gene3D" id="2.60.40.10">
    <property type="entry name" value="Immunoglobulins"/>
    <property type="match status" value="1"/>
</dbReference>
<evidence type="ECO:0000313" key="4">
    <source>
        <dbReference type="Proteomes" id="UP001560573"/>
    </source>
</evidence>
<organism evidence="3 4">
    <name type="scientific">Danxiaibacter flavus</name>
    <dbReference type="NCBI Taxonomy" id="3049108"/>
    <lineage>
        <taxon>Bacteria</taxon>
        <taxon>Pseudomonadati</taxon>
        <taxon>Bacteroidota</taxon>
        <taxon>Chitinophagia</taxon>
        <taxon>Chitinophagales</taxon>
        <taxon>Chitinophagaceae</taxon>
        <taxon>Danxiaibacter</taxon>
    </lineage>
</organism>
<dbReference type="NCBIfam" id="TIGR03803">
    <property type="entry name" value="Gloeo_Verruco"/>
    <property type="match status" value="13"/>
</dbReference>
<dbReference type="Pfam" id="PF17963">
    <property type="entry name" value="Big_9"/>
    <property type="match status" value="1"/>
</dbReference>
<dbReference type="Gene3D" id="2.60.40.3080">
    <property type="match status" value="1"/>
</dbReference>
<feature type="domain" description="Secretion system C-terminal sorting" evidence="2">
    <location>
        <begin position="957"/>
        <end position="1024"/>
    </location>
</feature>
<dbReference type="SUPFAM" id="SSF63829">
    <property type="entry name" value="Calcium-dependent phosphotriesterase"/>
    <property type="match status" value="3"/>
</dbReference>
<dbReference type="Pfam" id="PF18962">
    <property type="entry name" value="Por_Secre_tail"/>
    <property type="match status" value="1"/>
</dbReference>
<dbReference type="Gene3D" id="2.60.40.3440">
    <property type="match status" value="1"/>
</dbReference>
<comment type="caution">
    <text evidence="3">The sequence shown here is derived from an EMBL/GenBank/DDBJ whole genome shotgun (WGS) entry which is preliminary data.</text>
</comment>
<keyword evidence="1" id="KW-1133">Transmembrane helix</keyword>
<dbReference type="Pfam" id="PF05345">
    <property type="entry name" value="He_PIG"/>
    <property type="match status" value="1"/>
</dbReference>
<keyword evidence="1" id="KW-0812">Transmembrane</keyword>
<dbReference type="CDD" id="cd11304">
    <property type="entry name" value="Cadherin_repeat"/>
    <property type="match status" value="1"/>
</dbReference>
<gene>
    <name evidence="3" type="ORF">QTN47_06105</name>
</gene>
<evidence type="ECO:0000259" key="2">
    <source>
        <dbReference type="Pfam" id="PF18962"/>
    </source>
</evidence>
<keyword evidence="1" id="KW-0472">Membrane</keyword>
<dbReference type="SUPFAM" id="SSF49313">
    <property type="entry name" value="Cadherin-like"/>
    <property type="match status" value="1"/>
</dbReference>
<evidence type="ECO:0000256" key="1">
    <source>
        <dbReference type="SAM" id="Phobius"/>
    </source>
</evidence>